<dbReference type="Pfam" id="PF00403">
    <property type="entry name" value="HMA"/>
    <property type="match status" value="1"/>
</dbReference>
<accession>A0A3A9YWV7</accession>
<dbReference type="InterPro" id="IPR006121">
    <property type="entry name" value="HMA_dom"/>
</dbReference>
<feature type="domain" description="HMA" evidence="2">
    <location>
        <begin position="8"/>
        <end position="73"/>
    </location>
</feature>
<evidence type="ECO:0000313" key="4">
    <source>
        <dbReference type="Proteomes" id="UP000272474"/>
    </source>
</evidence>
<dbReference type="PROSITE" id="PS50846">
    <property type="entry name" value="HMA_2"/>
    <property type="match status" value="1"/>
</dbReference>
<dbReference type="OrthoDB" id="9813965at2"/>
<dbReference type="InterPro" id="IPR036163">
    <property type="entry name" value="HMA_dom_sf"/>
</dbReference>
<comment type="caution">
    <text evidence="3">The sequence shown here is derived from an EMBL/GenBank/DDBJ whole genome shotgun (WGS) entry which is preliminary data.</text>
</comment>
<evidence type="ECO:0000313" key="3">
    <source>
        <dbReference type="EMBL" id="RKN39706.1"/>
    </source>
</evidence>
<reference evidence="3 4" key="1">
    <citation type="journal article" date="2014" name="Int. J. Syst. Evol. Microbiol.">
        <title>Streptomyces hoynatensis sp. nov., isolated from deep marine sediment.</title>
        <authorList>
            <person name="Veyisoglu A."/>
            <person name="Sahin N."/>
        </authorList>
    </citation>
    <scope>NUCLEOTIDE SEQUENCE [LARGE SCALE GENOMIC DNA]</scope>
    <source>
        <strain evidence="3 4">KCTC 29097</strain>
    </source>
</reference>
<evidence type="ECO:0000259" key="2">
    <source>
        <dbReference type="PROSITE" id="PS50846"/>
    </source>
</evidence>
<evidence type="ECO:0000256" key="1">
    <source>
        <dbReference type="ARBA" id="ARBA00022723"/>
    </source>
</evidence>
<dbReference type="CDD" id="cd00371">
    <property type="entry name" value="HMA"/>
    <property type="match status" value="1"/>
</dbReference>
<dbReference type="InterPro" id="IPR000428">
    <property type="entry name" value="Cu-bd"/>
</dbReference>
<proteinExistence type="predicted"/>
<dbReference type="InterPro" id="IPR017969">
    <property type="entry name" value="Heavy-metal-associated_CS"/>
</dbReference>
<dbReference type="EMBL" id="RBAL01000012">
    <property type="protein sequence ID" value="RKN39706.1"/>
    <property type="molecule type" value="Genomic_DNA"/>
</dbReference>
<name>A0A3A9YWV7_9ACTN</name>
<dbReference type="GO" id="GO:0006825">
    <property type="term" value="P:copper ion transport"/>
    <property type="evidence" value="ECO:0007669"/>
    <property type="project" value="InterPro"/>
</dbReference>
<gene>
    <name evidence="3" type="ORF">D7294_19885</name>
</gene>
<organism evidence="3 4">
    <name type="scientific">Streptomyces hoynatensis</name>
    <dbReference type="NCBI Taxonomy" id="1141874"/>
    <lineage>
        <taxon>Bacteria</taxon>
        <taxon>Bacillati</taxon>
        <taxon>Actinomycetota</taxon>
        <taxon>Actinomycetes</taxon>
        <taxon>Kitasatosporales</taxon>
        <taxon>Streptomycetaceae</taxon>
        <taxon>Streptomyces</taxon>
    </lineage>
</organism>
<dbReference type="Gene3D" id="3.30.70.100">
    <property type="match status" value="1"/>
</dbReference>
<dbReference type="PRINTS" id="PR00944">
    <property type="entry name" value="CUEXPORT"/>
</dbReference>
<dbReference type="PROSITE" id="PS01047">
    <property type="entry name" value="HMA_1"/>
    <property type="match status" value="1"/>
</dbReference>
<dbReference type="SUPFAM" id="SSF55008">
    <property type="entry name" value="HMA, heavy metal-associated domain"/>
    <property type="match status" value="1"/>
</dbReference>
<dbReference type="GO" id="GO:0005507">
    <property type="term" value="F:copper ion binding"/>
    <property type="evidence" value="ECO:0007669"/>
    <property type="project" value="InterPro"/>
</dbReference>
<dbReference type="Proteomes" id="UP000272474">
    <property type="component" value="Unassembled WGS sequence"/>
</dbReference>
<keyword evidence="1" id="KW-0479">Metal-binding</keyword>
<sequence>MTTSTPPRVATFTVTGMTCGHCVDSVTAEVGGIPGVTHVDVDLKTGALTVTSAAALDRAAVAAAVDEAGYALASDPATPAASCCGSCH</sequence>
<protein>
    <submittedName>
        <fullName evidence="3">Copper chaperone</fullName>
    </submittedName>
</protein>
<keyword evidence="4" id="KW-1185">Reference proteome</keyword>
<dbReference type="RefSeq" id="WP_120681681.1">
    <property type="nucleotide sequence ID" value="NZ_RBAL01000012.1"/>
</dbReference>
<dbReference type="AlphaFoldDB" id="A0A3A9YWV7"/>